<keyword evidence="2" id="KW-1185">Reference proteome</keyword>
<protein>
    <submittedName>
        <fullName evidence="1">Uncharacterized protein</fullName>
    </submittedName>
</protein>
<dbReference type="EMBL" id="CM007654">
    <property type="protein sequence ID" value="ONI11645.1"/>
    <property type="molecule type" value="Genomic_DNA"/>
</dbReference>
<evidence type="ECO:0000313" key="1">
    <source>
        <dbReference type="EMBL" id="ONI11645.1"/>
    </source>
</evidence>
<sequence length="74" mass="8635">MMGTVCFCQSSEIIHHLGRIRNNSFWVSCVSLRSSQIELKGELFFVYLIFEYGMVYGISVQCSPRVCLCYIFFF</sequence>
<evidence type="ECO:0000313" key="2">
    <source>
        <dbReference type="Proteomes" id="UP000006882"/>
    </source>
</evidence>
<dbReference type="Proteomes" id="UP000006882">
    <property type="component" value="Chromosome G4"/>
</dbReference>
<proteinExistence type="predicted"/>
<dbReference type="Gramene" id="ONI11645">
    <property type="protein sequence ID" value="ONI11645"/>
    <property type="gene ID" value="PRUPE_4G118200"/>
</dbReference>
<reference evidence="1 2" key="1">
    <citation type="journal article" date="2013" name="Nat. Genet.">
        <title>The high-quality draft genome of peach (Prunus persica) identifies unique patterns of genetic diversity, domestication and genome evolution.</title>
        <authorList>
            <consortium name="International Peach Genome Initiative"/>
            <person name="Verde I."/>
            <person name="Abbott A.G."/>
            <person name="Scalabrin S."/>
            <person name="Jung S."/>
            <person name="Shu S."/>
            <person name="Marroni F."/>
            <person name="Zhebentyayeva T."/>
            <person name="Dettori M.T."/>
            <person name="Grimwood J."/>
            <person name="Cattonaro F."/>
            <person name="Zuccolo A."/>
            <person name="Rossini L."/>
            <person name="Jenkins J."/>
            <person name="Vendramin E."/>
            <person name="Meisel L.A."/>
            <person name="Decroocq V."/>
            <person name="Sosinski B."/>
            <person name="Prochnik S."/>
            <person name="Mitros T."/>
            <person name="Policriti A."/>
            <person name="Cipriani G."/>
            <person name="Dondini L."/>
            <person name="Ficklin S."/>
            <person name="Goodstein D.M."/>
            <person name="Xuan P."/>
            <person name="Del Fabbro C."/>
            <person name="Aramini V."/>
            <person name="Copetti D."/>
            <person name="Gonzalez S."/>
            <person name="Horner D.S."/>
            <person name="Falchi R."/>
            <person name="Lucas S."/>
            <person name="Mica E."/>
            <person name="Maldonado J."/>
            <person name="Lazzari B."/>
            <person name="Bielenberg D."/>
            <person name="Pirona R."/>
            <person name="Miculan M."/>
            <person name="Barakat A."/>
            <person name="Testolin R."/>
            <person name="Stella A."/>
            <person name="Tartarini S."/>
            <person name="Tonutti P."/>
            <person name="Arus P."/>
            <person name="Orellana A."/>
            <person name="Wells C."/>
            <person name="Main D."/>
            <person name="Vizzotto G."/>
            <person name="Silva H."/>
            <person name="Salamini F."/>
            <person name="Schmutz J."/>
            <person name="Morgante M."/>
            <person name="Rokhsar D.S."/>
        </authorList>
    </citation>
    <scope>NUCLEOTIDE SEQUENCE [LARGE SCALE GENOMIC DNA]</scope>
    <source>
        <strain evidence="2">cv. Nemared</strain>
    </source>
</reference>
<organism evidence="1 2">
    <name type="scientific">Prunus persica</name>
    <name type="common">Peach</name>
    <name type="synonym">Amygdalus persica</name>
    <dbReference type="NCBI Taxonomy" id="3760"/>
    <lineage>
        <taxon>Eukaryota</taxon>
        <taxon>Viridiplantae</taxon>
        <taxon>Streptophyta</taxon>
        <taxon>Embryophyta</taxon>
        <taxon>Tracheophyta</taxon>
        <taxon>Spermatophyta</taxon>
        <taxon>Magnoliopsida</taxon>
        <taxon>eudicotyledons</taxon>
        <taxon>Gunneridae</taxon>
        <taxon>Pentapetalae</taxon>
        <taxon>rosids</taxon>
        <taxon>fabids</taxon>
        <taxon>Rosales</taxon>
        <taxon>Rosaceae</taxon>
        <taxon>Amygdaloideae</taxon>
        <taxon>Amygdaleae</taxon>
        <taxon>Prunus</taxon>
    </lineage>
</organism>
<accession>A0A251PMI7</accession>
<gene>
    <name evidence="1" type="ORF">PRUPE_4G118200</name>
</gene>
<name>A0A251PMI7_PRUPE</name>
<dbReference type="AlphaFoldDB" id="A0A251PMI7"/>